<dbReference type="PANTHER" id="PTHR11669">
    <property type="entry name" value="REPLICATION FACTOR C / DNA POLYMERASE III GAMMA-TAU SUBUNIT"/>
    <property type="match status" value="1"/>
</dbReference>
<proteinExistence type="predicted"/>
<dbReference type="Gene3D" id="3.40.50.300">
    <property type="entry name" value="P-loop containing nucleotide triphosphate hydrolases"/>
    <property type="match status" value="1"/>
</dbReference>
<accession>A0A0G0T4T5</accession>
<dbReference type="Proteomes" id="UP000034664">
    <property type="component" value="Unassembled WGS sequence"/>
</dbReference>
<evidence type="ECO:0000313" key="1">
    <source>
        <dbReference type="EMBL" id="KKR72034.1"/>
    </source>
</evidence>
<protein>
    <submittedName>
        <fullName evidence="1">Polymerase III gamma/tau subunit protein</fullName>
    </submittedName>
</protein>
<dbReference type="PANTHER" id="PTHR11669:SF8">
    <property type="entry name" value="DNA POLYMERASE III SUBUNIT DELTA"/>
    <property type="match status" value="1"/>
</dbReference>
<comment type="caution">
    <text evidence="1">The sequence shown here is derived from an EMBL/GenBank/DDBJ whole genome shotgun (WGS) entry which is preliminary data.</text>
</comment>
<name>A0A0G0T4T5_9BACT</name>
<dbReference type="EMBL" id="LBZM01000013">
    <property type="protein sequence ID" value="KKR72034.1"/>
    <property type="molecule type" value="Genomic_DNA"/>
</dbReference>
<organism evidence="1 2">
    <name type="scientific">Candidatus Roizmanbacteria bacterium GW2011_GWB1_40_7</name>
    <dbReference type="NCBI Taxonomy" id="1618482"/>
    <lineage>
        <taxon>Bacteria</taxon>
        <taxon>Candidatus Roizmaniibacteriota</taxon>
    </lineage>
</organism>
<dbReference type="SUPFAM" id="SSF52540">
    <property type="entry name" value="P-loop containing nucleoside triphosphate hydrolases"/>
    <property type="match status" value="1"/>
</dbReference>
<dbReference type="InterPro" id="IPR050238">
    <property type="entry name" value="DNA_Rep/Repair_Clamp_Loader"/>
</dbReference>
<gene>
    <name evidence="1" type="ORF">UU14_C0013G0008</name>
</gene>
<sequence>MHIPLLIVGGNELDRRQQADRQVAAYTVSSFDLHKITSNEAKKSIGISQIKSLIQELLYSPVQGREKIGIIYELHHATVEAQNALLKLLEEPNETTILIATATRKEEVLPTIVSRCRIVTVQNEDEYVPTQEELNQLDTILKASEGDRMSYAEEIVKADTAKEWINTIIRTLRYTLITEYLQPTTYNLQLLINAIRTLDRAHITLEKTNTNQRLLMENLLLSLDQMPFQ</sequence>
<dbReference type="GO" id="GO:0006261">
    <property type="term" value="P:DNA-templated DNA replication"/>
    <property type="evidence" value="ECO:0007669"/>
    <property type="project" value="TreeGrafter"/>
</dbReference>
<dbReference type="InterPro" id="IPR027417">
    <property type="entry name" value="P-loop_NTPase"/>
</dbReference>
<dbReference type="AlphaFoldDB" id="A0A0G0T4T5"/>
<reference evidence="1 2" key="1">
    <citation type="journal article" date="2015" name="Nature">
        <title>rRNA introns, odd ribosomes, and small enigmatic genomes across a large radiation of phyla.</title>
        <authorList>
            <person name="Brown C.T."/>
            <person name="Hug L.A."/>
            <person name="Thomas B.C."/>
            <person name="Sharon I."/>
            <person name="Castelle C.J."/>
            <person name="Singh A."/>
            <person name="Wilkins M.J."/>
            <person name="Williams K.H."/>
            <person name="Banfield J.F."/>
        </authorList>
    </citation>
    <scope>NUCLEOTIDE SEQUENCE [LARGE SCALE GENOMIC DNA]</scope>
</reference>
<evidence type="ECO:0000313" key="2">
    <source>
        <dbReference type="Proteomes" id="UP000034664"/>
    </source>
</evidence>
<dbReference type="Pfam" id="PF13177">
    <property type="entry name" value="DNA_pol3_delta2"/>
    <property type="match status" value="1"/>
</dbReference>